<name>A8REY5_9FIRM</name>
<evidence type="ECO:0000313" key="1">
    <source>
        <dbReference type="EMBL" id="EDP10093.1"/>
    </source>
</evidence>
<dbReference type="RefSeq" id="WP_004800746.1">
    <property type="nucleotide sequence ID" value="NZ_DS483478.1"/>
</dbReference>
<sequence>MFNLVYQSVVVECSTGVEDLAKAIEKKSEEMLNKGYKLVTMSTIGTDKAILVFKI</sequence>
<comment type="caution">
    <text evidence="1">The sequence shown here is derived from an EMBL/GenBank/DDBJ whole genome shotgun (WGS) entry which is preliminary data.</text>
</comment>
<gene>
    <name evidence="1" type="ORF">EUBDOL_02107</name>
</gene>
<protein>
    <recommendedName>
        <fullName evidence="3">DUF4177 domain-containing protein</fullName>
    </recommendedName>
</protein>
<dbReference type="HOGENOM" id="CLU_210919_0_0_9"/>
<dbReference type="EMBL" id="ABAW02000025">
    <property type="protein sequence ID" value="EDP10093.1"/>
    <property type="molecule type" value="Genomic_DNA"/>
</dbReference>
<evidence type="ECO:0000313" key="2">
    <source>
        <dbReference type="Proteomes" id="UP000004090"/>
    </source>
</evidence>
<proteinExistence type="predicted"/>
<reference evidence="1 2" key="1">
    <citation type="submission" date="2007-09" db="EMBL/GenBank/DDBJ databases">
        <title>Draft genome sequence of Eubacterium dolichum (DSM 3991).</title>
        <authorList>
            <person name="Sudarsanam P."/>
            <person name="Ley R."/>
            <person name="Guruge J."/>
            <person name="Turnbaugh P.J."/>
            <person name="Mahowald M."/>
            <person name="Liep D."/>
            <person name="Gordon J."/>
        </authorList>
    </citation>
    <scope>NUCLEOTIDE SEQUENCE [LARGE SCALE GENOMIC DNA]</scope>
    <source>
        <strain evidence="1 2">DSM 3991</strain>
    </source>
</reference>
<dbReference type="AlphaFoldDB" id="A8REY5"/>
<accession>A8REY5</accession>
<reference evidence="1 2" key="2">
    <citation type="submission" date="2007-09" db="EMBL/GenBank/DDBJ databases">
        <authorList>
            <person name="Fulton L."/>
            <person name="Clifton S."/>
            <person name="Fulton B."/>
            <person name="Xu J."/>
            <person name="Minx P."/>
            <person name="Pepin K.H."/>
            <person name="Johnson M."/>
            <person name="Thiruvilangam P."/>
            <person name="Bhonagiri V."/>
            <person name="Nash W.E."/>
            <person name="Mardis E.R."/>
            <person name="Wilson R.K."/>
        </authorList>
    </citation>
    <scope>NUCLEOTIDE SEQUENCE [LARGE SCALE GENOMIC DNA]</scope>
    <source>
        <strain evidence="1 2">DSM 3991</strain>
    </source>
</reference>
<organism evidence="1 2">
    <name type="scientific">Amedibacillus dolichus DSM 3991</name>
    <dbReference type="NCBI Taxonomy" id="428127"/>
    <lineage>
        <taxon>Bacteria</taxon>
        <taxon>Bacillati</taxon>
        <taxon>Bacillota</taxon>
        <taxon>Erysipelotrichia</taxon>
        <taxon>Erysipelotrichales</taxon>
        <taxon>Erysipelotrichaceae</taxon>
        <taxon>Amedibacillus</taxon>
    </lineage>
</organism>
<dbReference type="Proteomes" id="UP000004090">
    <property type="component" value="Unassembled WGS sequence"/>
</dbReference>
<dbReference type="eggNOG" id="ENOG50303PI">
    <property type="taxonomic scope" value="Bacteria"/>
</dbReference>
<evidence type="ECO:0008006" key="3">
    <source>
        <dbReference type="Google" id="ProtNLM"/>
    </source>
</evidence>
<dbReference type="GeneID" id="92794506"/>